<name>A0A975A260_9BACT</name>
<sequence length="196" mass="22755">MINRYLLFLITLSTLDCSSNESNRNQLILNQFYNTTSRSQHLAYLAEDYQLYFGSVKGKGMSKSKLAELLRWDYALNPDRQILEFIKLSSDTVILRSKEENDFSKLIKYPGWESVNTYIIDKSGLIKLQLYQPKNEISYKPYLEPAIACLAVNDSLRLAEVYDSENKRLIQDSISAVKWTGLLREWRASNPSTYQK</sequence>
<dbReference type="AlphaFoldDB" id="A0A975A260"/>
<keyword evidence="2" id="KW-1185">Reference proteome</keyword>
<evidence type="ECO:0000313" key="1">
    <source>
        <dbReference type="EMBL" id="QSE99144.1"/>
    </source>
</evidence>
<gene>
    <name evidence="1" type="ORF">JR347_08665</name>
</gene>
<dbReference type="RefSeq" id="WP_205723655.1">
    <property type="nucleotide sequence ID" value="NZ_CP070608.1"/>
</dbReference>
<dbReference type="Proteomes" id="UP000662783">
    <property type="component" value="Chromosome"/>
</dbReference>
<proteinExistence type="predicted"/>
<reference evidence="1" key="1">
    <citation type="submission" date="2021-02" db="EMBL/GenBank/DDBJ databases">
        <title>Fulvivirga sp. S481 isolated from sea water.</title>
        <authorList>
            <person name="Bae S.S."/>
            <person name="Baek K."/>
        </authorList>
    </citation>
    <scope>NUCLEOTIDE SEQUENCE</scope>
    <source>
        <strain evidence="1">S481</strain>
    </source>
</reference>
<accession>A0A975A260</accession>
<dbReference type="EMBL" id="CP070608">
    <property type="protein sequence ID" value="QSE99144.1"/>
    <property type="molecule type" value="Genomic_DNA"/>
</dbReference>
<dbReference type="KEGG" id="fuv:JR347_08665"/>
<evidence type="ECO:0000313" key="2">
    <source>
        <dbReference type="Proteomes" id="UP000662783"/>
    </source>
</evidence>
<protein>
    <recommendedName>
        <fullName evidence="3">Nuclear transport factor 2 family protein</fullName>
    </recommendedName>
</protein>
<organism evidence="1 2">
    <name type="scientific">Fulvivirga lutea</name>
    <dbReference type="NCBI Taxonomy" id="2810512"/>
    <lineage>
        <taxon>Bacteria</taxon>
        <taxon>Pseudomonadati</taxon>
        <taxon>Bacteroidota</taxon>
        <taxon>Cytophagia</taxon>
        <taxon>Cytophagales</taxon>
        <taxon>Fulvivirgaceae</taxon>
        <taxon>Fulvivirga</taxon>
    </lineage>
</organism>
<evidence type="ECO:0008006" key="3">
    <source>
        <dbReference type="Google" id="ProtNLM"/>
    </source>
</evidence>